<gene>
    <name evidence="6" type="ORF">ITP53_32970</name>
</gene>
<comment type="caution">
    <text evidence="6">The sequence shown here is derived from an EMBL/GenBank/DDBJ whole genome shotgun (WGS) entry which is preliminary data.</text>
</comment>
<proteinExistence type="inferred from homology"/>
<dbReference type="Proteomes" id="UP000605361">
    <property type="component" value="Unassembled WGS sequence"/>
</dbReference>
<evidence type="ECO:0000256" key="1">
    <source>
        <dbReference type="ARBA" id="ARBA00004418"/>
    </source>
</evidence>
<evidence type="ECO:0000313" key="6">
    <source>
        <dbReference type="EMBL" id="MBF8190443.1"/>
    </source>
</evidence>
<evidence type="ECO:0000256" key="3">
    <source>
        <dbReference type="ARBA" id="ARBA00022729"/>
    </source>
</evidence>
<dbReference type="Gene3D" id="3.40.190.10">
    <property type="entry name" value="Periplasmic binding protein-like II"/>
    <property type="match status" value="2"/>
</dbReference>
<protein>
    <submittedName>
        <fullName evidence="6">ABC transporter substrate-binding protein</fullName>
    </submittedName>
</protein>
<evidence type="ECO:0000313" key="7">
    <source>
        <dbReference type="Proteomes" id="UP000605361"/>
    </source>
</evidence>
<accession>A0A931AH93</accession>
<keyword evidence="7" id="KW-1185">Reference proteome</keyword>
<sequence>MSGLRHRLRISALLITATALFASGCGGGGESSTSASAGGLEKTDLIVGMLPLPEVAPIQIGIDKGYFKAEGLNVKIEIIQGGAAAMPDLISGKINILHSNYVSAILASASGTAKIKVVGEAYAAKPGNYMLMTKKGSPITSVAQLKGKTIGVNTRENIATLSVSALLKTNGLTPEDVKFAEFPFPEMAGALEGGQVDAAFLPEPFYQTAASTNGAVVLSDLFTGPTADFPMAGYLVTEPYAQENPKTVAAFQRALRKASELAVSNSSEVDTALTKYAKIDKATADLMELGGFSTSVNGTRLQRVSDLMSEFGYLKQAYDVSSMLAGGAAS</sequence>
<dbReference type="Pfam" id="PF09084">
    <property type="entry name" value="NMT1"/>
    <property type="match status" value="1"/>
</dbReference>
<dbReference type="InterPro" id="IPR001638">
    <property type="entry name" value="Solute-binding_3/MltF_N"/>
</dbReference>
<dbReference type="SUPFAM" id="SSF53850">
    <property type="entry name" value="Periplasmic binding protein-like II"/>
    <property type="match status" value="1"/>
</dbReference>
<dbReference type="PANTHER" id="PTHR30024:SF47">
    <property type="entry name" value="TAURINE-BINDING PERIPLASMIC PROTEIN"/>
    <property type="match status" value="1"/>
</dbReference>
<organism evidence="6 7">
    <name type="scientific">Nonomuraea cypriaca</name>
    <dbReference type="NCBI Taxonomy" id="1187855"/>
    <lineage>
        <taxon>Bacteria</taxon>
        <taxon>Bacillati</taxon>
        <taxon>Actinomycetota</taxon>
        <taxon>Actinomycetes</taxon>
        <taxon>Streptosporangiales</taxon>
        <taxon>Streptosporangiaceae</taxon>
        <taxon>Nonomuraea</taxon>
    </lineage>
</organism>
<dbReference type="SMART" id="SM00062">
    <property type="entry name" value="PBPb"/>
    <property type="match status" value="1"/>
</dbReference>
<reference evidence="6" key="1">
    <citation type="submission" date="2020-11" db="EMBL/GenBank/DDBJ databases">
        <title>Whole-genome analyses of Nonomuraea sp. K274.</title>
        <authorList>
            <person name="Veyisoglu A."/>
        </authorList>
    </citation>
    <scope>NUCLEOTIDE SEQUENCE</scope>
    <source>
        <strain evidence="6">K274</strain>
    </source>
</reference>
<comment type="similarity">
    <text evidence="2">Belongs to the bacterial solute-binding protein SsuA/TauA family.</text>
</comment>
<evidence type="ECO:0000256" key="2">
    <source>
        <dbReference type="ARBA" id="ARBA00010742"/>
    </source>
</evidence>
<name>A0A931AH93_9ACTN</name>
<comment type="subcellular location">
    <subcellularLocation>
        <location evidence="1">Periplasm</location>
    </subcellularLocation>
</comment>
<evidence type="ECO:0000259" key="5">
    <source>
        <dbReference type="SMART" id="SM00062"/>
    </source>
</evidence>
<dbReference type="PANTHER" id="PTHR30024">
    <property type="entry name" value="ALIPHATIC SULFONATES-BINDING PROTEIN-RELATED"/>
    <property type="match status" value="1"/>
</dbReference>
<evidence type="ECO:0000256" key="4">
    <source>
        <dbReference type="SAM" id="SignalP"/>
    </source>
</evidence>
<dbReference type="RefSeq" id="WP_195899364.1">
    <property type="nucleotide sequence ID" value="NZ_JADOGI010000122.1"/>
</dbReference>
<feature type="signal peptide" evidence="4">
    <location>
        <begin position="1"/>
        <end position="22"/>
    </location>
</feature>
<dbReference type="AlphaFoldDB" id="A0A931AH93"/>
<feature type="chain" id="PRO_5037942341" evidence="4">
    <location>
        <begin position="23"/>
        <end position="330"/>
    </location>
</feature>
<dbReference type="InterPro" id="IPR015168">
    <property type="entry name" value="SsuA/THI5"/>
</dbReference>
<dbReference type="PROSITE" id="PS51257">
    <property type="entry name" value="PROKAR_LIPOPROTEIN"/>
    <property type="match status" value="1"/>
</dbReference>
<dbReference type="EMBL" id="JADOGI010000122">
    <property type="protein sequence ID" value="MBF8190443.1"/>
    <property type="molecule type" value="Genomic_DNA"/>
</dbReference>
<keyword evidence="3 4" id="KW-0732">Signal</keyword>
<dbReference type="GO" id="GO:0042597">
    <property type="term" value="C:periplasmic space"/>
    <property type="evidence" value="ECO:0007669"/>
    <property type="project" value="UniProtKB-SubCell"/>
</dbReference>
<feature type="domain" description="Solute-binding protein family 3/N-terminal" evidence="5">
    <location>
        <begin position="57"/>
        <end position="280"/>
    </location>
</feature>